<accession>A0ABT5SSC0</accession>
<evidence type="ECO:0000313" key="2">
    <source>
        <dbReference type="Proteomes" id="UP001300763"/>
    </source>
</evidence>
<dbReference type="EMBL" id="JAQZAO010000004">
    <property type="protein sequence ID" value="MDD7965742.1"/>
    <property type="molecule type" value="Genomic_DNA"/>
</dbReference>
<name>A0ABT5SSC0_9PSEU</name>
<dbReference type="RefSeq" id="WP_274200282.1">
    <property type="nucleotide sequence ID" value="NZ_JAQZAO010000004.1"/>
</dbReference>
<evidence type="ECO:0000313" key="1">
    <source>
        <dbReference type="EMBL" id="MDD7965742.1"/>
    </source>
</evidence>
<organism evidence="1 2">
    <name type="scientific">Actinomycetospora lemnae</name>
    <dbReference type="NCBI Taxonomy" id="3019891"/>
    <lineage>
        <taxon>Bacteria</taxon>
        <taxon>Bacillati</taxon>
        <taxon>Actinomycetota</taxon>
        <taxon>Actinomycetes</taxon>
        <taxon>Pseudonocardiales</taxon>
        <taxon>Pseudonocardiaceae</taxon>
        <taxon>Actinomycetospora</taxon>
    </lineage>
</organism>
<sequence>MARHPDEFPSVHFLIELGELLGRHGYTPAQVPVAHAVGQAIPELVAFLSAYQAAAAPSQASAKATR</sequence>
<dbReference type="Proteomes" id="UP001300763">
    <property type="component" value="Unassembled WGS sequence"/>
</dbReference>
<reference evidence="1 2" key="1">
    <citation type="submission" date="2023-02" db="EMBL/GenBank/DDBJ databases">
        <title>Genome sequencing required for Actinomycetospora new species description.</title>
        <authorList>
            <person name="Saimee Y."/>
            <person name="Duangmal K."/>
        </authorList>
    </citation>
    <scope>NUCLEOTIDE SEQUENCE [LARGE SCALE GENOMIC DNA]</scope>
    <source>
        <strain evidence="1 2">DW7H6</strain>
    </source>
</reference>
<proteinExistence type="predicted"/>
<keyword evidence="2" id="KW-1185">Reference proteome</keyword>
<protein>
    <submittedName>
        <fullName evidence="1">Uncharacterized protein</fullName>
    </submittedName>
</protein>
<gene>
    <name evidence="1" type="ORF">PGB27_10340</name>
</gene>
<comment type="caution">
    <text evidence="1">The sequence shown here is derived from an EMBL/GenBank/DDBJ whole genome shotgun (WGS) entry which is preliminary data.</text>
</comment>